<reference evidence="4" key="2">
    <citation type="submission" date="2020-09" db="EMBL/GenBank/DDBJ databases">
        <authorList>
            <person name="Sun Q."/>
            <person name="Ohkuma M."/>
        </authorList>
    </citation>
    <scope>NUCLEOTIDE SEQUENCE</scope>
    <source>
        <strain evidence="4">JCM 13306</strain>
    </source>
</reference>
<dbReference type="AlphaFoldDB" id="A0A919FBK2"/>
<dbReference type="Proteomes" id="UP000623958">
    <property type="component" value="Unassembled WGS sequence"/>
</dbReference>
<keyword evidence="2" id="KW-0472">Membrane</keyword>
<evidence type="ECO:0000313" key="4">
    <source>
        <dbReference type="EMBL" id="GHH60215.1"/>
    </source>
</evidence>
<dbReference type="Pfam" id="PF05569">
    <property type="entry name" value="Peptidase_M56"/>
    <property type="match status" value="1"/>
</dbReference>
<reference evidence="4" key="1">
    <citation type="journal article" date="2014" name="Int. J. Syst. Evol. Microbiol.">
        <title>Complete genome sequence of Corynebacterium casei LMG S-19264T (=DSM 44701T), isolated from a smear-ripened cheese.</title>
        <authorList>
            <consortium name="US DOE Joint Genome Institute (JGI-PGF)"/>
            <person name="Walter F."/>
            <person name="Albersmeier A."/>
            <person name="Kalinowski J."/>
            <person name="Ruckert C."/>
        </authorList>
    </citation>
    <scope>NUCLEOTIDE SEQUENCE</scope>
    <source>
        <strain evidence="4">JCM 13306</strain>
    </source>
</reference>
<feature type="transmembrane region" description="Helical" evidence="2">
    <location>
        <begin position="96"/>
        <end position="117"/>
    </location>
</feature>
<feature type="region of interest" description="Disordered" evidence="1">
    <location>
        <begin position="497"/>
        <end position="526"/>
    </location>
</feature>
<evidence type="ECO:0000256" key="1">
    <source>
        <dbReference type="SAM" id="MobiDB-lite"/>
    </source>
</evidence>
<name>A0A919FBK2_9XANT</name>
<feature type="transmembrane region" description="Helical" evidence="2">
    <location>
        <begin position="12"/>
        <end position="30"/>
    </location>
</feature>
<evidence type="ECO:0000313" key="5">
    <source>
        <dbReference type="Proteomes" id="UP000623958"/>
    </source>
</evidence>
<comment type="caution">
    <text evidence="4">The sequence shown here is derived from an EMBL/GenBank/DDBJ whole genome shotgun (WGS) entry which is preliminary data.</text>
</comment>
<feature type="compositionally biased region" description="Low complexity" evidence="1">
    <location>
        <begin position="497"/>
        <end position="509"/>
    </location>
</feature>
<dbReference type="RefSeq" id="WP_434030012.1">
    <property type="nucleotide sequence ID" value="NZ_BNBA01000043.1"/>
</dbReference>
<feature type="domain" description="Peptidase M56" evidence="3">
    <location>
        <begin position="13"/>
        <end position="289"/>
    </location>
</feature>
<dbReference type="PANTHER" id="PTHR34978">
    <property type="entry name" value="POSSIBLE SENSOR-TRANSDUCER PROTEIN BLAR"/>
    <property type="match status" value="1"/>
</dbReference>
<organism evidence="4 5">
    <name type="scientific">Xanthomonas boreopolis</name>
    <dbReference type="NCBI Taxonomy" id="86183"/>
    <lineage>
        <taxon>Bacteria</taxon>
        <taxon>Pseudomonadati</taxon>
        <taxon>Pseudomonadota</taxon>
        <taxon>Gammaproteobacteria</taxon>
        <taxon>Lysobacterales</taxon>
        <taxon>Lysobacteraceae</taxon>
        <taxon>Xanthomonas</taxon>
    </lineage>
</organism>
<evidence type="ECO:0000256" key="2">
    <source>
        <dbReference type="SAM" id="Phobius"/>
    </source>
</evidence>
<evidence type="ECO:0000259" key="3">
    <source>
        <dbReference type="Pfam" id="PF05569"/>
    </source>
</evidence>
<gene>
    <name evidence="4" type="ORF">GCM10009090_35330</name>
</gene>
<accession>A0A919FBK2</accession>
<sequence>MDTFLDMLLGRLAAASVQTLLLAGLVWLVCRGFKRLPAASQCWLWWLVALQALVGLFAPGAVELPLLPAAQVEAMVVPALAAADAAPAASAVRFDWTHAVAALWLAGVLVLALRTAFAFRASRRLLRDARPCPDARLDAALRLAAEAHGLRQAPQLRVSDAIDSPQLVGPWRPVLLLPARRFATMNDDDLDMALTHELVHLGRRDLWLGLVPALAQHLFFFHPAVQLAVREYGIAREAACDAAVVAGNRRCAHDYGRLLVQLGVARRPHAGLASASPSFLSLKRRLTLLQHAAGTPGWGTRLLLGAVAIAAITPLRLVAGTAAPGETPAVTVPAGADRSPAPVAPLPSAAPAQAAAPAAPPAPPPAVAAAPMSAAAPAPSVKGGWLSEEDRREIGRAIADARREAHDAVLAELGPEHAALADSAGELGIQAAQLALQEVGRQMELLGPQLRQAAEEARRAGVEASRAQVVAMREQKQAMAQAREQVRAATRAAAAATRSMDAAQRANEAAAERAERAADAAEARAR</sequence>
<dbReference type="InterPro" id="IPR052173">
    <property type="entry name" value="Beta-lactam_resp_regulator"/>
</dbReference>
<dbReference type="CDD" id="cd07341">
    <property type="entry name" value="M56_BlaR1_MecR1_like"/>
    <property type="match status" value="1"/>
</dbReference>
<keyword evidence="5" id="KW-1185">Reference proteome</keyword>
<feature type="region of interest" description="Disordered" evidence="1">
    <location>
        <begin position="329"/>
        <end position="348"/>
    </location>
</feature>
<keyword evidence="2" id="KW-0812">Transmembrane</keyword>
<dbReference type="InterPro" id="IPR008756">
    <property type="entry name" value="Peptidase_M56"/>
</dbReference>
<feature type="transmembrane region" description="Helical" evidence="2">
    <location>
        <begin position="42"/>
        <end position="62"/>
    </location>
</feature>
<dbReference type="EMBL" id="BNBA01000043">
    <property type="protein sequence ID" value="GHH60215.1"/>
    <property type="molecule type" value="Genomic_DNA"/>
</dbReference>
<dbReference type="PANTHER" id="PTHR34978:SF3">
    <property type="entry name" value="SLR0241 PROTEIN"/>
    <property type="match status" value="1"/>
</dbReference>
<keyword evidence="2" id="KW-1133">Transmembrane helix</keyword>
<proteinExistence type="predicted"/>
<protein>
    <recommendedName>
        <fullName evidence="3">Peptidase M56 domain-containing protein</fullName>
    </recommendedName>
</protein>
<feature type="compositionally biased region" description="Basic and acidic residues" evidence="1">
    <location>
        <begin position="510"/>
        <end position="526"/>
    </location>
</feature>